<dbReference type="AlphaFoldDB" id="A0A2M8PZY0"/>
<evidence type="ECO:0000259" key="1">
    <source>
        <dbReference type="SMART" id="SM00960"/>
    </source>
</evidence>
<dbReference type="EMBL" id="PGTM01000014">
    <property type="protein sequence ID" value="PJF37132.1"/>
    <property type="molecule type" value="Genomic_DNA"/>
</dbReference>
<dbReference type="EMBL" id="PGTL01000004">
    <property type="protein sequence ID" value="PJF43102.1"/>
    <property type="molecule type" value="Genomic_DNA"/>
</dbReference>
<dbReference type="InterPro" id="IPR004942">
    <property type="entry name" value="Roadblock/LAMTOR2_dom"/>
</dbReference>
<gene>
    <name evidence="2" type="ORF">CUN49_01975</name>
    <name evidence="3" type="ORF">CUN50_01565</name>
</gene>
<dbReference type="Proteomes" id="UP000228947">
    <property type="component" value="Unassembled WGS sequence"/>
</dbReference>
<evidence type="ECO:0000313" key="3">
    <source>
        <dbReference type="EMBL" id="PJF43102.1"/>
    </source>
</evidence>
<accession>A0A2M8PZY0</accession>
<dbReference type="PANTHER" id="PTHR36222">
    <property type="entry name" value="SERINE PROTEASE INHIBITOR RV3364C"/>
    <property type="match status" value="1"/>
</dbReference>
<organism evidence="3 4">
    <name type="scientific">Candidatus Thermofonsia Clade 1 bacterium</name>
    <dbReference type="NCBI Taxonomy" id="2364210"/>
    <lineage>
        <taxon>Bacteria</taxon>
        <taxon>Bacillati</taxon>
        <taxon>Chloroflexota</taxon>
        <taxon>Candidatus Thermofontia</taxon>
        <taxon>Candidatus Thermofonsia Clade 1</taxon>
    </lineage>
</organism>
<sequence length="124" mass="12967">MTAKTRQEQIDDALRKLHAVVEGVKASVVVNRDGLLVAAMPAGNDEDVLAAMSATLVGLAERTLGRLDQGNLERLLVEGEDSVMVAYPAGRAMLAVMIGKEHKIGPVLYAASATAKSVAQVLAS</sequence>
<dbReference type="Proteomes" id="UP000229681">
    <property type="component" value="Unassembled WGS sequence"/>
</dbReference>
<dbReference type="Pfam" id="PF03259">
    <property type="entry name" value="Robl_LC7"/>
    <property type="match status" value="1"/>
</dbReference>
<dbReference type="InterPro" id="IPR053141">
    <property type="entry name" value="Mycobact_SerProt_Inhib_Rv3364c"/>
</dbReference>
<accession>A0A2M8PHW3</accession>
<comment type="caution">
    <text evidence="3">The sequence shown here is derived from an EMBL/GenBank/DDBJ whole genome shotgun (WGS) entry which is preliminary data.</text>
</comment>
<name>A0A2M8PZY0_9CHLR</name>
<dbReference type="SMART" id="SM00960">
    <property type="entry name" value="Robl_LC7"/>
    <property type="match status" value="1"/>
</dbReference>
<dbReference type="SUPFAM" id="SSF103196">
    <property type="entry name" value="Roadblock/LC7 domain"/>
    <property type="match status" value="1"/>
</dbReference>
<proteinExistence type="predicted"/>
<evidence type="ECO:0000313" key="2">
    <source>
        <dbReference type="EMBL" id="PJF37132.1"/>
    </source>
</evidence>
<feature type="domain" description="Roadblock/LAMTOR2" evidence="1">
    <location>
        <begin position="11"/>
        <end position="98"/>
    </location>
</feature>
<dbReference type="Gene3D" id="3.30.450.30">
    <property type="entry name" value="Dynein light chain 2a, cytoplasmic"/>
    <property type="match status" value="1"/>
</dbReference>
<dbReference type="PANTHER" id="PTHR36222:SF1">
    <property type="entry name" value="SERINE PROTEASE INHIBITOR RV3364C"/>
    <property type="match status" value="1"/>
</dbReference>
<reference evidence="4 5" key="1">
    <citation type="submission" date="2017-11" db="EMBL/GenBank/DDBJ databases">
        <title>Evolution of Phototrophy in the Chloroflexi Phylum Driven by Horizontal Gene Transfer.</title>
        <authorList>
            <person name="Ward L.M."/>
            <person name="Hemp J."/>
            <person name="Shih P.M."/>
            <person name="Mcglynn S.E."/>
            <person name="Fischer W."/>
        </authorList>
    </citation>
    <scope>NUCLEOTIDE SEQUENCE [LARGE SCALE GENOMIC DNA]</scope>
    <source>
        <strain evidence="3">CP1_1M</strain>
        <strain evidence="2">JP3_13</strain>
    </source>
</reference>
<evidence type="ECO:0000313" key="4">
    <source>
        <dbReference type="Proteomes" id="UP000228947"/>
    </source>
</evidence>
<protein>
    <recommendedName>
        <fullName evidence="1">Roadblock/LAMTOR2 domain-containing protein</fullName>
    </recommendedName>
</protein>
<evidence type="ECO:0000313" key="5">
    <source>
        <dbReference type="Proteomes" id="UP000229681"/>
    </source>
</evidence>